<organism evidence="1 2">
    <name type="scientific">Grifola frondosa</name>
    <name type="common">Maitake</name>
    <name type="synonym">Polyporus frondosus</name>
    <dbReference type="NCBI Taxonomy" id="5627"/>
    <lineage>
        <taxon>Eukaryota</taxon>
        <taxon>Fungi</taxon>
        <taxon>Dikarya</taxon>
        <taxon>Basidiomycota</taxon>
        <taxon>Agaricomycotina</taxon>
        <taxon>Agaricomycetes</taxon>
        <taxon>Polyporales</taxon>
        <taxon>Grifolaceae</taxon>
        <taxon>Grifola</taxon>
    </lineage>
</organism>
<evidence type="ECO:0000313" key="1">
    <source>
        <dbReference type="EMBL" id="OBZ66382.1"/>
    </source>
</evidence>
<accession>A0A1C7LNP8</accession>
<dbReference type="Proteomes" id="UP000092993">
    <property type="component" value="Unassembled WGS sequence"/>
</dbReference>
<dbReference type="EMBL" id="LUGG01000031">
    <property type="protein sequence ID" value="OBZ66382.1"/>
    <property type="molecule type" value="Genomic_DNA"/>
</dbReference>
<dbReference type="OrthoDB" id="2751476at2759"/>
<proteinExistence type="predicted"/>
<reference evidence="1 2" key="1">
    <citation type="submission" date="2016-03" db="EMBL/GenBank/DDBJ databases">
        <title>Whole genome sequencing of Grifola frondosa 9006-11.</title>
        <authorList>
            <person name="Min B."/>
            <person name="Park H."/>
            <person name="Kim J.-G."/>
            <person name="Cho H."/>
            <person name="Oh Y.-L."/>
            <person name="Kong W.-S."/>
            <person name="Choi I.-G."/>
        </authorList>
    </citation>
    <scope>NUCLEOTIDE SEQUENCE [LARGE SCALE GENOMIC DNA]</scope>
    <source>
        <strain evidence="1 2">9006-11</strain>
    </source>
</reference>
<dbReference type="AlphaFoldDB" id="A0A1C7LNP8"/>
<protein>
    <submittedName>
        <fullName evidence="1">Uncharacterized protein</fullName>
    </submittedName>
</protein>
<name>A0A1C7LNP8_GRIFR</name>
<keyword evidence="2" id="KW-1185">Reference proteome</keyword>
<sequence>MGLSVDDEETPFWIVNAPSAGCTPNRIAVLGMHSIGRCIFMSISFGCLSSHGGSRGETSEVLFMLWSVSPGHLLAWHGDNQDALNIENRGPKIWTQSSPYYRHTYNGSSICTTSKQGVNLPNQKSGVKALCVPATCICIDQRSGLRRVGQSI</sequence>
<evidence type="ECO:0000313" key="2">
    <source>
        <dbReference type="Proteomes" id="UP000092993"/>
    </source>
</evidence>
<comment type="caution">
    <text evidence="1">The sequence shown here is derived from an EMBL/GenBank/DDBJ whole genome shotgun (WGS) entry which is preliminary data.</text>
</comment>
<gene>
    <name evidence="1" type="ORF">A0H81_13659</name>
</gene>